<feature type="domain" description="MgtC/SapB/SrpB/YhiD N-terminal" evidence="1">
    <location>
        <begin position="6"/>
        <end position="62"/>
    </location>
</feature>
<accession>A0A7X9WRI8</accession>
<name>A0A7X9WRI8_9SPHN</name>
<dbReference type="Proteomes" id="UP000519023">
    <property type="component" value="Unassembled WGS sequence"/>
</dbReference>
<evidence type="ECO:0000313" key="2">
    <source>
        <dbReference type="EMBL" id="NML08581.1"/>
    </source>
</evidence>
<dbReference type="RefSeq" id="WP_169570390.1">
    <property type="nucleotide sequence ID" value="NZ_JABBFV010000001.1"/>
</dbReference>
<organism evidence="2 3">
    <name type="scientific">Sphingobium psychrophilum</name>
    <dbReference type="NCBI Taxonomy" id="2728834"/>
    <lineage>
        <taxon>Bacteria</taxon>
        <taxon>Pseudomonadati</taxon>
        <taxon>Pseudomonadota</taxon>
        <taxon>Alphaproteobacteria</taxon>
        <taxon>Sphingomonadales</taxon>
        <taxon>Sphingomonadaceae</taxon>
        <taxon>Sphingobium</taxon>
    </lineage>
</organism>
<sequence>MAWPCLGGGAILQQKNSVQGTATAASLWVSGADGVPARLRSYDVAVVLTAFTLLTFWVPAPLKPAENERDEGSGT</sequence>
<dbReference type="InterPro" id="IPR049177">
    <property type="entry name" value="MgtC_SapB_SrpB_YhiD_N"/>
</dbReference>
<protein>
    <recommendedName>
        <fullName evidence="1">MgtC/SapB/SrpB/YhiD N-terminal domain-containing protein</fullName>
    </recommendedName>
</protein>
<evidence type="ECO:0000259" key="1">
    <source>
        <dbReference type="Pfam" id="PF02308"/>
    </source>
</evidence>
<comment type="caution">
    <text evidence="2">The sequence shown here is derived from an EMBL/GenBank/DDBJ whole genome shotgun (WGS) entry which is preliminary data.</text>
</comment>
<dbReference type="AlphaFoldDB" id="A0A7X9WRI8"/>
<evidence type="ECO:0000313" key="3">
    <source>
        <dbReference type="Proteomes" id="UP000519023"/>
    </source>
</evidence>
<dbReference type="EMBL" id="JABBFV010000001">
    <property type="protein sequence ID" value="NML08581.1"/>
    <property type="molecule type" value="Genomic_DNA"/>
</dbReference>
<dbReference type="Pfam" id="PF02308">
    <property type="entry name" value="MgtC"/>
    <property type="match status" value="1"/>
</dbReference>
<reference evidence="2 3" key="1">
    <citation type="submission" date="2020-04" db="EMBL/GenBank/DDBJ databases">
        <title>Sphingobium sp. AR-3-1 isolated from Arctic soil.</title>
        <authorList>
            <person name="Dahal R.H."/>
            <person name="Chaudhary D.K."/>
        </authorList>
    </citation>
    <scope>NUCLEOTIDE SEQUENCE [LARGE SCALE GENOMIC DNA]</scope>
    <source>
        <strain evidence="2 3">AR-3-1</strain>
    </source>
</reference>
<keyword evidence="3" id="KW-1185">Reference proteome</keyword>
<gene>
    <name evidence="2" type="ORF">HHL08_00215</name>
</gene>
<proteinExistence type="predicted"/>